<dbReference type="PANTHER" id="PTHR21248">
    <property type="entry name" value="CARDIOLIPIN SYNTHASE"/>
    <property type="match status" value="1"/>
</dbReference>
<proteinExistence type="inferred from homology"/>
<dbReference type="InterPro" id="IPR001736">
    <property type="entry name" value="PLipase_D/transphosphatidylase"/>
</dbReference>
<evidence type="ECO:0000256" key="5">
    <source>
        <dbReference type="ARBA" id="ARBA00022692"/>
    </source>
</evidence>
<dbReference type="EC" id="2.7.8.-" evidence="12 13"/>
<dbReference type="InterPro" id="IPR022924">
    <property type="entry name" value="Cardiolipin_synthase"/>
</dbReference>
<comment type="catalytic activity">
    <reaction evidence="12">
        <text>2 a 1,2-diacyl-sn-glycero-3-phospho-(1'-sn-glycerol) = a cardiolipin + glycerol</text>
        <dbReference type="Rhea" id="RHEA:31451"/>
        <dbReference type="ChEBI" id="CHEBI:17754"/>
        <dbReference type="ChEBI" id="CHEBI:62237"/>
        <dbReference type="ChEBI" id="CHEBI:64716"/>
    </reaction>
</comment>
<comment type="caution">
    <text evidence="14">The sequence shown here is derived from an EMBL/GenBank/DDBJ whole genome shotgun (WGS) entry which is preliminary data.</text>
</comment>
<dbReference type="Pfam" id="PF13396">
    <property type="entry name" value="PLDc_N"/>
    <property type="match status" value="1"/>
</dbReference>
<dbReference type="RefSeq" id="WP_070230336.1">
    <property type="nucleotide sequence ID" value="NZ_BJYO01000002.1"/>
</dbReference>
<dbReference type="KEGG" id="wso:WSWS_01105"/>
<dbReference type="Pfam" id="PF13091">
    <property type="entry name" value="PLDc_2"/>
    <property type="match status" value="2"/>
</dbReference>
<accession>A0A288Q934</accession>
<dbReference type="InterPro" id="IPR030874">
    <property type="entry name" value="Cardiolipin_synth_Firmi"/>
</dbReference>
<dbReference type="FunFam" id="3.30.870.10:FF:000014">
    <property type="entry name" value="Cardiolipin synthase"/>
    <property type="match status" value="1"/>
</dbReference>
<feature type="transmembrane region" description="Helical" evidence="12">
    <location>
        <begin position="39"/>
        <end position="60"/>
    </location>
</feature>
<evidence type="ECO:0000256" key="6">
    <source>
        <dbReference type="ARBA" id="ARBA00022737"/>
    </source>
</evidence>
<feature type="active site" evidence="12">
    <location>
        <position position="411"/>
    </location>
</feature>
<evidence type="ECO:0000256" key="9">
    <source>
        <dbReference type="ARBA" id="ARBA00023136"/>
    </source>
</evidence>
<evidence type="ECO:0000313" key="15">
    <source>
        <dbReference type="Proteomes" id="UP000254912"/>
    </source>
</evidence>
<keyword evidence="8 12" id="KW-0443">Lipid metabolism</keyword>
<dbReference type="EMBL" id="QRAS01000001">
    <property type="protein sequence ID" value="RDL12296.1"/>
    <property type="molecule type" value="Genomic_DNA"/>
</dbReference>
<dbReference type="GO" id="GO:0008808">
    <property type="term" value="F:cardiolipin synthase activity"/>
    <property type="evidence" value="ECO:0007669"/>
    <property type="project" value="UniProtKB-UniRule"/>
</dbReference>
<dbReference type="GeneID" id="94546293"/>
<keyword evidence="15" id="KW-1185">Reference proteome</keyword>
<gene>
    <name evidence="14" type="ORF">DFP99_0734</name>
</gene>
<dbReference type="PROSITE" id="PS50035">
    <property type="entry name" value="PLD"/>
    <property type="match status" value="2"/>
</dbReference>
<dbReference type="PANTHER" id="PTHR21248:SF22">
    <property type="entry name" value="PHOSPHOLIPASE D"/>
    <property type="match status" value="1"/>
</dbReference>
<keyword evidence="5 12" id="KW-0812">Transmembrane</keyword>
<keyword evidence="7 12" id="KW-1133">Transmembrane helix</keyword>
<comment type="function">
    <text evidence="12">Catalyzes the reversible phosphatidyl group transfer from one phosphatidylglycerol molecule to another to form cardiolipin (CL) (diphosphatidylglycerol) and glycerol.</text>
</comment>
<evidence type="ECO:0000256" key="8">
    <source>
        <dbReference type="ARBA" id="ARBA00023098"/>
    </source>
</evidence>
<dbReference type="Gene3D" id="3.30.870.10">
    <property type="entry name" value="Endonuclease Chain A"/>
    <property type="match status" value="2"/>
</dbReference>
<feature type="active site" evidence="12">
    <location>
        <position position="228"/>
    </location>
</feature>
<dbReference type="Proteomes" id="UP000254912">
    <property type="component" value="Unassembled WGS sequence"/>
</dbReference>
<dbReference type="CDD" id="cd09110">
    <property type="entry name" value="PLDc_CLS_1"/>
    <property type="match status" value="1"/>
</dbReference>
<keyword evidence="4 12" id="KW-0808">Transferase</keyword>
<dbReference type="InterPro" id="IPR027379">
    <property type="entry name" value="CLS_N"/>
</dbReference>
<evidence type="ECO:0000313" key="14">
    <source>
        <dbReference type="EMBL" id="RDL12296.1"/>
    </source>
</evidence>
<keyword evidence="11 12" id="KW-1208">Phospholipid metabolism</keyword>
<dbReference type="GO" id="GO:0005886">
    <property type="term" value="C:plasma membrane"/>
    <property type="evidence" value="ECO:0007669"/>
    <property type="project" value="UniProtKB-SubCell"/>
</dbReference>
<evidence type="ECO:0000256" key="1">
    <source>
        <dbReference type="ARBA" id="ARBA00004651"/>
    </source>
</evidence>
<dbReference type="AlphaFoldDB" id="A0A288Q934"/>
<comment type="similarity">
    <text evidence="12">Belongs to the phospholipase D family. Cardiolipin synthase subfamily.</text>
</comment>
<evidence type="ECO:0000256" key="10">
    <source>
        <dbReference type="ARBA" id="ARBA00023209"/>
    </source>
</evidence>
<keyword evidence="10 12" id="KW-0594">Phospholipid biosynthesis</keyword>
<dbReference type="NCBIfam" id="TIGR04265">
    <property type="entry name" value="bac_cardiolipin"/>
    <property type="match status" value="1"/>
</dbReference>
<reference evidence="14 15" key="1">
    <citation type="submission" date="2018-07" db="EMBL/GenBank/DDBJ databases">
        <title>Genomic Encyclopedia of Type Strains, Phase III (KMG-III): the genomes of soil and plant-associated and newly described type strains.</title>
        <authorList>
            <person name="Whitman W."/>
        </authorList>
    </citation>
    <scope>NUCLEOTIDE SEQUENCE [LARGE SCALE GENOMIC DNA]</scope>
    <source>
        <strain evidence="14 15">CECT 7031</strain>
    </source>
</reference>
<feature type="transmembrane region" description="Helical" evidence="12">
    <location>
        <begin position="6"/>
        <end position="27"/>
    </location>
</feature>
<dbReference type="HAMAP" id="MF_01916">
    <property type="entry name" value="Cardiolipin_synth_Cls"/>
    <property type="match status" value="1"/>
</dbReference>
<protein>
    <recommendedName>
        <fullName evidence="12 13">Cardiolipin synthase</fullName>
        <shortName evidence="12">CL synthase</shortName>
        <ecNumber evidence="12 13">2.7.8.-</ecNumber>
    </recommendedName>
</protein>
<dbReference type="GO" id="GO:0032049">
    <property type="term" value="P:cardiolipin biosynthetic process"/>
    <property type="evidence" value="ECO:0007669"/>
    <property type="project" value="UniProtKB-UniRule"/>
</dbReference>
<evidence type="ECO:0000256" key="7">
    <source>
        <dbReference type="ARBA" id="ARBA00022989"/>
    </source>
</evidence>
<evidence type="ECO:0000256" key="12">
    <source>
        <dbReference type="HAMAP-Rule" id="MF_01916"/>
    </source>
</evidence>
<dbReference type="InterPro" id="IPR025202">
    <property type="entry name" value="PLD-like_dom"/>
</dbReference>
<feature type="active site" evidence="12">
    <location>
        <position position="226"/>
    </location>
</feature>
<evidence type="ECO:0000256" key="11">
    <source>
        <dbReference type="ARBA" id="ARBA00023264"/>
    </source>
</evidence>
<comment type="subcellular location">
    <subcellularLocation>
        <location evidence="1 12">Cell membrane</location>
        <topology evidence="1 12">Multi-pass membrane protein</topology>
    </subcellularLocation>
</comment>
<evidence type="ECO:0000256" key="13">
    <source>
        <dbReference type="NCBIfam" id="TIGR04265"/>
    </source>
</evidence>
<dbReference type="SUPFAM" id="SSF56024">
    <property type="entry name" value="Phospholipase D/nuclease"/>
    <property type="match status" value="2"/>
</dbReference>
<keyword evidence="9 12" id="KW-0472">Membrane</keyword>
<evidence type="ECO:0000256" key="3">
    <source>
        <dbReference type="ARBA" id="ARBA00022516"/>
    </source>
</evidence>
<name>A0A288Q934_9LACO</name>
<feature type="active site" evidence="12">
    <location>
        <position position="406"/>
    </location>
</feature>
<dbReference type="CDD" id="cd09112">
    <property type="entry name" value="PLDc_CLS_2"/>
    <property type="match status" value="1"/>
</dbReference>
<keyword evidence="2 12" id="KW-1003">Cell membrane</keyword>
<keyword evidence="6" id="KW-0677">Repeat</keyword>
<feature type="active site" evidence="12">
    <location>
        <position position="233"/>
    </location>
</feature>
<organism evidence="14 15">
    <name type="scientific">Weissella soli</name>
    <dbReference type="NCBI Taxonomy" id="155866"/>
    <lineage>
        <taxon>Bacteria</taxon>
        <taxon>Bacillati</taxon>
        <taxon>Bacillota</taxon>
        <taxon>Bacilli</taxon>
        <taxon>Lactobacillales</taxon>
        <taxon>Lactobacillaceae</taxon>
        <taxon>Weissella</taxon>
    </lineage>
</organism>
<evidence type="ECO:0000256" key="4">
    <source>
        <dbReference type="ARBA" id="ARBA00022679"/>
    </source>
</evidence>
<sequence>MGNFITYHLVGTLLWTTYILNMLAAIITIFRERRDVTSIWAWLVVLLGLPIIGFVIYFFLGRKLSSKKIFSLQTQERMGLNEIARNQKLLLDEVDDQFKEKYEEQSFVRLFLQNEEAILTQKNAVRIFTDGHKKFAQLFDDIERAKHHVNLEYFTIYDDQIGNELVDLLTRKAKQGVRIRVIYDQMGSKGRHDRMYKRLRAAGGQVEPFMAPHFLPVTFRANFRDHRKLVIVDGTIGYIGGFNVGDQYLGRFPKFGYWRDTHLRIEGDAVLALQSRFFTDWNATVRKQKLDFAPEYFPTTTVRGNTAMQIVTSGPDTDEGQIEQGYLKLFATAKQTITIQSPYFIPDASILKVLRMQALSGVRVRLMIPHMPDHPFVYRATEYYAQEILDAGAEVYRYDAGFLHAKVVTVDGRIASVGSANMDIRSFGLNFESNAFMYDQEITEALEQIFELDVLQSTQLTTAYFKNQSYWKRFKQRFSRLLSPIL</sequence>
<dbReference type="SMART" id="SM00155">
    <property type="entry name" value="PLDc"/>
    <property type="match status" value="2"/>
</dbReference>
<evidence type="ECO:0000256" key="2">
    <source>
        <dbReference type="ARBA" id="ARBA00022475"/>
    </source>
</evidence>
<keyword evidence="3 12" id="KW-0444">Lipid biosynthesis</keyword>
<feature type="active site" evidence="12">
    <location>
        <position position="404"/>
    </location>
</feature>